<comment type="subcellular location">
    <subcellularLocation>
        <location evidence="16">Cell membrane</location>
        <topology evidence="16">Single-pass type I membrane protein</topology>
        <orientation evidence="16">Extracellular side</orientation>
    </subcellularLocation>
</comment>
<dbReference type="Gene3D" id="2.60.40.420">
    <property type="entry name" value="Cupredoxins - blue copper proteins"/>
    <property type="match status" value="3"/>
</dbReference>
<dbReference type="InterPro" id="IPR001117">
    <property type="entry name" value="Cu-oxidase_2nd"/>
</dbReference>
<dbReference type="OrthoDB" id="2121828at2759"/>
<dbReference type="PROSITE" id="PS00080">
    <property type="entry name" value="MULTICOPPER_OXIDASE2"/>
    <property type="match status" value="1"/>
</dbReference>
<evidence type="ECO:0000256" key="15">
    <source>
        <dbReference type="ARBA" id="ARBA00023180"/>
    </source>
</evidence>
<keyword evidence="7 18" id="KW-0732">Signal</keyword>
<dbReference type="GO" id="GO:0033215">
    <property type="term" value="P:reductive iron assimilation"/>
    <property type="evidence" value="ECO:0007669"/>
    <property type="project" value="TreeGrafter"/>
</dbReference>
<dbReference type="InterPro" id="IPR011707">
    <property type="entry name" value="Cu-oxidase-like_N"/>
</dbReference>
<evidence type="ECO:0000256" key="7">
    <source>
        <dbReference type="ARBA" id="ARBA00022729"/>
    </source>
</evidence>
<dbReference type="GO" id="GO:0005507">
    <property type="term" value="F:copper ion binding"/>
    <property type="evidence" value="ECO:0007669"/>
    <property type="project" value="InterPro"/>
</dbReference>
<evidence type="ECO:0000256" key="16">
    <source>
        <dbReference type="ARBA" id="ARBA00037814"/>
    </source>
</evidence>
<dbReference type="Pfam" id="PF07731">
    <property type="entry name" value="Cu-oxidase_2"/>
    <property type="match status" value="1"/>
</dbReference>
<keyword evidence="15" id="KW-0325">Glycoprotein</keyword>
<dbReference type="InterPro" id="IPR011706">
    <property type="entry name" value="Cu-oxidase_C"/>
</dbReference>
<evidence type="ECO:0000256" key="12">
    <source>
        <dbReference type="ARBA" id="ARBA00023008"/>
    </source>
</evidence>
<keyword evidence="10" id="KW-0560">Oxidoreductase</keyword>
<feature type="domain" description="Plastocyanin-like" evidence="20">
    <location>
        <begin position="362"/>
        <end position="497"/>
    </location>
</feature>
<feature type="chain" id="PRO_5025660531" evidence="18">
    <location>
        <begin position="22"/>
        <end position="586"/>
    </location>
</feature>
<evidence type="ECO:0000259" key="21">
    <source>
        <dbReference type="Pfam" id="PF07732"/>
    </source>
</evidence>
<keyword evidence="2" id="KW-0813">Transport</keyword>
<evidence type="ECO:0000256" key="5">
    <source>
        <dbReference type="ARBA" id="ARBA00022692"/>
    </source>
</evidence>
<evidence type="ECO:0000256" key="6">
    <source>
        <dbReference type="ARBA" id="ARBA00022723"/>
    </source>
</evidence>
<dbReference type="FunFam" id="2.60.40.420:FF:000022">
    <property type="entry name" value="FET5p Multicopper oxidase"/>
    <property type="match status" value="1"/>
</dbReference>
<evidence type="ECO:0000256" key="17">
    <source>
        <dbReference type="SAM" id="Phobius"/>
    </source>
</evidence>
<dbReference type="Pfam" id="PF07732">
    <property type="entry name" value="Cu-oxidase_3"/>
    <property type="match status" value="1"/>
</dbReference>
<evidence type="ECO:0000259" key="20">
    <source>
        <dbReference type="Pfam" id="PF07731"/>
    </source>
</evidence>
<dbReference type="PANTHER" id="PTHR11709:SF361">
    <property type="entry name" value="IRON TRANSPORT MULTICOPPER OXIDASE FET3"/>
    <property type="match status" value="1"/>
</dbReference>
<dbReference type="EMBL" id="MU002146">
    <property type="protein sequence ID" value="KAF2789320.1"/>
    <property type="molecule type" value="Genomic_DNA"/>
</dbReference>
<keyword evidence="12" id="KW-0186">Copper</keyword>
<dbReference type="CDD" id="cd13877">
    <property type="entry name" value="CuRO_2_Fet3p_like"/>
    <property type="match status" value="1"/>
</dbReference>
<organism evidence="22 23">
    <name type="scientific">Melanomma pulvis-pyrius CBS 109.77</name>
    <dbReference type="NCBI Taxonomy" id="1314802"/>
    <lineage>
        <taxon>Eukaryota</taxon>
        <taxon>Fungi</taxon>
        <taxon>Dikarya</taxon>
        <taxon>Ascomycota</taxon>
        <taxon>Pezizomycotina</taxon>
        <taxon>Dothideomycetes</taxon>
        <taxon>Pleosporomycetidae</taxon>
        <taxon>Pleosporales</taxon>
        <taxon>Melanommataceae</taxon>
        <taxon>Melanomma</taxon>
    </lineage>
</organism>
<keyword evidence="11" id="KW-0408">Iron</keyword>
<evidence type="ECO:0000256" key="8">
    <source>
        <dbReference type="ARBA" id="ARBA00022737"/>
    </source>
</evidence>
<dbReference type="SUPFAM" id="SSF49503">
    <property type="entry name" value="Cupredoxins"/>
    <property type="match status" value="3"/>
</dbReference>
<evidence type="ECO:0000256" key="18">
    <source>
        <dbReference type="SAM" id="SignalP"/>
    </source>
</evidence>
<sequence>MALSLSNFFITICLLLSVVLADVVTYDFDVSWVYANPDGLANRPVIGINGKWPLPPIVVTKGDRVIVNVKNSLGNETTSLHFHGLYQNGTNHMDGPVGVTQCEIPAGSSFTYNFTVEQPGTYWYHSHTRGQYPDGLRGPFIIHDPDSPHKDLYDEEIVLTFSDWYHDLMNELLAGFINIANPSGAEPVPASSLVNETRDLSVKIEAGKTYMFRIVNMGAFAAQYVWFEDHTMRVVEVDGIYTEPMDADMLYLTAAQRCSVLITAKNSTEANFAFVGSMDQDLFDVIPDGLNPNVTGWLVYDDSKEKPEPKEIAEFEPFDDFALVPEDKEGIYDHVDHTVQLDMKMDNLNDGANYAFFNDITYVHPKVPTLYSVLSTGPNATNPAIYGTNTNQFVLEAGEVVEIILNNDDPGKHPFHLHGHAFQVVSRSDEEAGFYDSSATPSSDFPSAPMRRDTILVRPNGNIVLRFRADNPGVWLFHCHIEWHVASGLVATMIEDPLGLQKQLSGHIPEDHLASCAAGNTPTAGNAAGNTNDLLDLSGENKSPGTIPEGFTARGIVALVFSIIAAFVGMAVIAVYGMSEIKTKTG</sequence>
<evidence type="ECO:0000256" key="4">
    <source>
        <dbReference type="ARBA" id="ARBA00022496"/>
    </source>
</evidence>
<evidence type="ECO:0000256" key="9">
    <source>
        <dbReference type="ARBA" id="ARBA00022989"/>
    </source>
</evidence>
<proteinExistence type="inferred from homology"/>
<evidence type="ECO:0000256" key="10">
    <source>
        <dbReference type="ARBA" id="ARBA00023002"/>
    </source>
</evidence>
<dbReference type="PROSITE" id="PS00079">
    <property type="entry name" value="MULTICOPPER_OXIDASE1"/>
    <property type="match status" value="2"/>
</dbReference>
<feature type="domain" description="Plastocyanin-like" evidence="19">
    <location>
        <begin position="155"/>
        <end position="302"/>
    </location>
</feature>
<dbReference type="InterPro" id="IPR008972">
    <property type="entry name" value="Cupredoxin"/>
</dbReference>
<dbReference type="InterPro" id="IPR033138">
    <property type="entry name" value="Cu_oxidase_CS"/>
</dbReference>
<keyword evidence="9 17" id="KW-1133">Transmembrane helix</keyword>
<dbReference type="CDD" id="cd13899">
    <property type="entry name" value="CuRO_3_Fet3p"/>
    <property type="match status" value="1"/>
</dbReference>
<dbReference type="GO" id="GO:0010106">
    <property type="term" value="P:cellular response to iron ion starvation"/>
    <property type="evidence" value="ECO:0007669"/>
    <property type="project" value="TreeGrafter"/>
</dbReference>
<feature type="domain" description="Plastocyanin-like" evidence="21">
    <location>
        <begin position="30"/>
        <end position="146"/>
    </location>
</feature>
<dbReference type="FunFam" id="2.60.40.420:FF:000024">
    <property type="entry name" value="FET5p Multicopper oxidase"/>
    <property type="match status" value="1"/>
</dbReference>
<evidence type="ECO:0000259" key="19">
    <source>
        <dbReference type="Pfam" id="PF00394"/>
    </source>
</evidence>
<keyword evidence="5 17" id="KW-0812">Transmembrane</keyword>
<keyword evidence="6" id="KW-0479">Metal-binding</keyword>
<dbReference type="Pfam" id="PF00394">
    <property type="entry name" value="Cu-oxidase"/>
    <property type="match status" value="1"/>
</dbReference>
<keyword evidence="8" id="KW-0677">Repeat</keyword>
<evidence type="ECO:0000256" key="11">
    <source>
        <dbReference type="ARBA" id="ARBA00023004"/>
    </source>
</evidence>
<evidence type="ECO:0000256" key="1">
    <source>
        <dbReference type="ARBA" id="ARBA00010609"/>
    </source>
</evidence>
<keyword evidence="23" id="KW-1185">Reference proteome</keyword>
<protein>
    <submittedName>
        <fullName evidence="22">Multicopper oxidase</fullName>
    </submittedName>
</protein>
<dbReference type="GO" id="GO:0033573">
    <property type="term" value="C:high-affinity iron permease complex"/>
    <property type="evidence" value="ECO:0007669"/>
    <property type="project" value="TreeGrafter"/>
</dbReference>
<dbReference type="Proteomes" id="UP000799757">
    <property type="component" value="Unassembled WGS sequence"/>
</dbReference>
<keyword evidence="14 17" id="KW-0472">Membrane</keyword>
<comment type="similarity">
    <text evidence="1">Belongs to the multicopper oxidase family.</text>
</comment>
<name>A0A6A6WYL8_9PLEO</name>
<evidence type="ECO:0000256" key="14">
    <source>
        <dbReference type="ARBA" id="ARBA00023136"/>
    </source>
</evidence>
<reference evidence="22" key="1">
    <citation type="journal article" date="2020" name="Stud. Mycol.">
        <title>101 Dothideomycetes genomes: a test case for predicting lifestyles and emergence of pathogens.</title>
        <authorList>
            <person name="Haridas S."/>
            <person name="Albert R."/>
            <person name="Binder M."/>
            <person name="Bloem J."/>
            <person name="Labutti K."/>
            <person name="Salamov A."/>
            <person name="Andreopoulos B."/>
            <person name="Baker S."/>
            <person name="Barry K."/>
            <person name="Bills G."/>
            <person name="Bluhm B."/>
            <person name="Cannon C."/>
            <person name="Castanera R."/>
            <person name="Culley D."/>
            <person name="Daum C."/>
            <person name="Ezra D."/>
            <person name="Gonzalez J."/>
            <person name="Henrissat B."/>
            <person name="Kuo A."/>
            <person name="Liang C."/>
            <person name="Lipzen A."/>
            <person name="Lutzoni F."/>
            <person name="Magnuson J."/>
            <person name="Mondo S."/>
            <person name="Nolan M."/>
            <person name="Ohm R."/>
            <person name="Pangilinan J."/>
            <person name="Park H.-J."/>
            <person name="Ramirez L."/>
            <person name="Alfaro M."/>
            <person name="Sun H."/>
            <person name="Tritt A."/>
            <person name="Yoshinaga Y."/>
            <person name="Zwiers L.-H."/>
            <person name="Turgeon B."/>
            <person name="Goodwin S."/>
            <person name="Spatafora J."/>
            <person name="Crous P."/>
            <person name="Grigoriev I."/>
        </authorList>
    </citation>
    <scope>NUCLEOTIDE SEQUENCE</scope>
    <source>
        <strain evidence="22">CBS 109.77</strain>
    </source>
</reference>
<keyword evidence="13" id="KW-0406">Ion transport</keyword>
<dbReference type="PANTHER" id="PTHR11709">
    <property type="entry name" value="MULTI-COPPER OXIDASE"/>
    <property type="match status" value="1"/>
</dbReference>
<dbReference type="InterPro" id="IPR002355">
    <property type="entry name" value="Cu_oxidase_Cu_BS"/>
</dbReference>
<gene>
    <name evidence="22" type="ORF">K505DRAFT_328322</name>
</gene>
<dbReference type="InterPro" id="IPR045087">
    <property type="entry name" value="Cu-oxidase_fam"/>
</dbReference>
<evidence type="ECO:0000256" key="3">
    <source>
        <dbReference type="ARBA" id="ARBA00022475"/>
    </source>
</evidence>
<evidence type="ECO:0000256" key="13">
    <source>
        <dbReference type="ARBA" id="ARBA00023065"/>
    </source>
</evidence>
<keyword evidence="3" id="KW-1003">Cell membrane</keyword>
<keyword evidence="4" id="KW-0410">Iron transport</keyword>
<evidence type="ECO:0000256" key="2">
    <source>
        <dbReference type="ARBA" id="ARBA00022448"/>
    </source>
</evidence>
<evidence type="ECO:0000313" key="22">
    <source>
        <dbReference type="EMBL" id="KAF2789320.1"/>
    </source>
</evidence>
<dbReference type="GO" id="GO:0004322">
    <property type="term" value="F:ferroxidase activity"/>
    <property type="evidence" value="ECO:0007669"/>
    <property type="project" value="TreeGrafter"/>
</dbReference>
<feature type="transmembrane region" description="Helical" evidence="17">
    <location>
        <begin position="556"/>
        <end position="578"/>
    </location>
</feature>
<dbReference type="InterPro" id="IPR044130">
    <property type="entry name" value="CuRO_2_Fet3-like"/>
</dbReference>
<feature type="signal peptide" evidence="18">
    <location>
        <begin position="1"/>
        <end position="21"/>
    </location>
</feature>
<dbReference type="AlphaFoldDB" id="A0A6A6WYL8"/>
<evidence type="ECO:0000313" key="23">
    <source>
        <dbReference type="Proteomes" id="UP000799757"/>
    </source>
</evidence>
<accession>A0A6A6WYL8</accession>
<dbReference type="CDD" id="cd13851">
    <property type="entry name" value="CuRO_1_Fet3p"/>
    <property type="match status" value="1"/>
</dbReference>
<dbReference type="FunFam" id="2.60.40.420:FF:000025">
    <property type="entry name" value="FET5p Multicopper oxidase"/>
    <property type="match status" value="1"/>
</dbReference>